<gene>
    <name evidence="2" type="ORF">SDC9_144328</name>
</gene>
<organism evidence="2">
    <name type="scientific">bioreactor metagenome</name>
    <dbReference type="NCBI Taxonomy" id="1076179"/>
    <lineage>
        <taxon>unclassified sequences</taxon>
        <taxon>metagenomes</taxon>
        <taxon>ecological metagenomes</taxon>
    </lineage>
</organism>
<feature type="compositionally biased region" description="Basic and acidic residues" evidence="1">
    <location>
        <begin position="47"/>
        <end position="64"/>
    </location>
</feature>
<comment type="caution">
    <text evidence="2">The sequence shown here is derived from an EMBL/GenBank/DDBJ whole genome shotgun (WGS) entry which is preliminary data.</text>
</comment>
<feature type="region of interest" description="Disordered" evidence="1">
    <location>
        <begin position="38"/>
        <end position="64"/>
    </location>
</feature>
<evidence type="ECO:0000256" key="1">
    <source>
        <dbReference type="SAM" id="MobiDB-lite"/>
    </source>
</evidence>
<proteinExistence type="predicted"/>
<reference evidence="2" key="1">
    <citation type="submission" date="2019-08" db="EMBL/GenBank/DDBJ databases">
        <authorList>
            <person name="Kucharzyk K."/>
            <person name="Murdoch R.W."/>
            <person name="Higgins S."/>
            <person name="Loffler F."/>
        </authorList>
    </citation>
    <scope>NUCLEOTIDE SEQUENCE</scope>
</reference>
<dbReference type="EMBL" id="VSSQ01043467">
    <property type="protein sequence ID" value="MPM97155.1"/>
    <property type="molecule type" value="Genomic_DNA"/>
</dbReference>
<feature type="compositionally biased region" description="Basic and acidic residues" evidence="1">
    <location>
        <begin position="9"/>
        <end position="22"/>
    </location>
</feature>
<name>A0A645E6N2_9ZZZZ</name>
<dbReference type="AlphaFoldDB" id="A0A645E6N2"/>
<evidence type="ECO:0000313" key="2">
    <source>
        <dbReference type="EMBL" id="MPM97155.1"/>
    </source>
</evidence>
<accession>A0A645E6N2</accession>
<sequence length="64" mass="7403">MQRVGGFCQREHHHLERDHHGKDTEIIYDFCGKAVDARDIPRRHRGAHENQRGGDDGDKKAVSR</sequence>
<feature type="region of interest" description="Disordered" evidence="1">
    <location>
        <begin position="1"/>
        <end position="22"/>
    </location>
</feature>
<protein>
    <submittedName>
        <fullName evidence="2">Uncharacterized protein</fullName>
    </submittedName>
</protein>